<keyword evidence="1" id="KW-0812">Transmembrane</keyword>
<evidence type="ECO:0000313" key="2">
    <source>
        <dbReference type="EMBL" id="SHH85270.1"/>
    </source>
</evidence>
<dbReference type="InterPro" id="IPR014509">
    <property type="entry name" value="YjdF-like"/>
</dbReference>
<organism evidence="2 3">
    <name type="scientific">Clostridium grantii DSM 8605</name>
    <dbReference type="NCBI Taxonomy" id="1121316"/>
    <lineage>
        <taxon>Bacteria</taxon>
        <taxon>Bacillati</taxon>
        <taxon>Bacillota</taxon>
        <taxon>Clostridia</taxon>
        <taxon>Eubacteriales</taxon>
        <taxon>Clostridiaceae</taxon>
        <taxon>Clostridium</taxon>
    </lineage>
</organism>
<dbReference type="OrthoDB" id="4966203at2"/>
<sequence>MKNIIKNTKLEILIANYFRILLTVSAIISFIRVDYLDFFIAIITLFLTFLPRIIANRNHIKLPASYQIIILAFIFAAQYLGELNAYYYKYWWWDSMLHTLSGVILGFVGVLLVYILNKEENVDVYLSPFFVALFAFTFAVATGALWEIFEFAMDSFFGLNMQKSGLVDTMWDLIVDSIGAIVAAFYGFMYEKKQGSERVNRLFTNFLSINKEIFENDDKIDKSL</sequence>
<feature type="transmembrane region" description="Helical" evidence="1">
    <location>
        <begin position="129"/>
        <end position="149"/>
    </location>
</feature>
<accession>A0A1M5WCT6</accession>
<dbReference type="EMBL" id="FQXM01000016">
    <property type="protein sequence ID" value="SHH85270.1"/>
    <property type="molecule type" value="Genomic_DNA"/>
</dbReference>
<dbReference type="Pfam" id="PF09997">
    <property type="entry name" value="DUF2238"/>
    <property type="match status" value="1"/>
</dbReference>
<feature type="transmembrane region" description="Helical" evidence="1">
    <location>
        <begin position="169"/>
        <end position="188"/>
    </location>
</feature>
<evidence type="ECO:0000313" key="3">
    <source>
        <dbReference type="Proteomes" id="UP000184447"/>
    </source>
</evidence>
<proteinExistence type="predicted"/>
<keyword evidence="1" id="KW-1133">Transmembrane helix</keyword>
<dbReference type="Proteomes" id="UP000184447">
    <property type="component" value="Unassembled WGS sequence"/>
</dbReference>
<keyword evidence="3" id="KW-1185">Reference proteome</keyword>
<dbReference type="STRING" id="1121316.SAMN02745207_02828"/>
<feature type="transmembrane region" description="Helical" evidence="1">
    <location>
        <begin position="38"/>
        <end position="55"/>
    </location>
</feature>
<feature type="transmembrane region" description="Helical" evidence="1">
    <location>
        <begin position="100"/>
        <end position="117"/>
    </location>
</feature>
<protein>
    <recommendedName>
        <fullName evidence="4">Membrane-spanning protein</fullName>
    </recommendedName>
</protein>
<evidence type="ECO:0008006" key="4">
    <source>
        <dbReference type="Google" id="ProtNLM"/>
    </source>
</evidence>
<gene>
    <name evidence="2" type="ORF">SAMN02745207_02828</name>
</gene>
<feature type="transmembrane region" description="Helical" evidence="1">
    <location>
        <begin position="62"/>
        <end position="80"/>
    </location>
</feature>
<dbReference type="RefSeq" id="WP_073339070.1">
    <property type="nucleotide sequence ID" value="NZ_FQXM01000016.1"/>
</dbReference>
<feature type="transmembrane region" description="Helical" evidence="1">
    <location>
        <begin position="12"/>
        <end position="32"/>
    </location>
</feature>
<keyword evidence="1" id="KW-0472">Membrane</keyword>
<name>A0A1M5WCT6_9CLOT</name>
<dbReference type="AlphaFoldDB" id="A0A1M5WCT6"/>
<reference evidence="2 3" key="1">
    <citation type="submission" date="2016-11" db="EMBL/GenBank/DDBJ databases">
        <authorList>
            <person name="Jaros S."/>
            <person name="Januszkiewicz K."/>
            <person name="Wedrychowicz H."/>
        </authorList>
    </citation>
    <scope>NUCLEOTIDE SEQUENCE [LARGE SCALE GENOMIC DNA]</scope>
    <source>
        <strain evidence="2 3">DSM 8605</strain>
    </source>
</reference>
<evidence type="ECO:0000256" key="1">
    <source>
        <dbReference type="SAM" id="Phobius"/>
    </source>
</evidence>